<dbReference type="Proteomes" id="UP000005876">
    <property type="component" value="Chromosome"/>
</dbReference>
<evidence type="ECO:0000313" key="1">
    <source>
        <dbReference type="EMBL" id="AET58704.1"/>
    </source>
</evidence>
<organism evidence="1 2">
    <name type="scientific">Paenibacillus terrae (strain HPL-003)</name>
    <dbReference type="NCBI Taxonomy" id="985665"/>
    <lineage>
        <taxon>Bacteria</taxon>
        <taxon>Bacillati</taxon>
        <taxon>Bacillota</taxon>
        <taxon>Bacilli</taxon>
        <taxon>Bacillales</taxon>
        <taxon>Paenibacillaceae</taxon>
        <taxon>Paenibacillus</taxon>
    </lineage>
</organism>
<dbReference type="EMBL" id="CP003107">
    <property type="protein sequence ID" value="AET58704.1"/>
    <property type="molecule type" value="Genomic_DNA"/>
</dbReference>
<evidence type="ECO:0000313" key="2">
    <source>
        <dbReference type="Proteomes" id="UP000005876"/>
    </source>
</evidence>
<reference key="2">
    <citation type="submission" date="2011-11" db="EMBL/GenBank/DDBJ databases">
        <authorList>
            <person name="Shin S.H."/>
            <person name="Kim S."/>
            <person name="Kim J.Y."/>
        </authorList>
    </citation>
    <scope>NUCLEOTIDE SEQUENCE</scope>
    <source>
        <strain>HPL-003</strain>
    </source>
</reference>
<name>G7W3U4_PAETH</name>
<gene>
    <name evidence="1" type="ordered locus">HPL003_09715</name>
</gene>
<dbReference type="AlphaFoldDB" id="G7W3U4"/>
<accession>G7W3U4</accession>
<dbReference type="STRING" id="985665.HPL003_09715"/>
<protein>
    <submittedName>
        <fullName evidence="1">Uncharacterized protein</fullName>
    </submittedName>
</protein>
<sequence>MISEETVKVTVGTAAEDKPRGLVWTGATCPWIHLLSIT</sequence>
<reference evidence="2" key="1">
    <citation type="submission" date="2011-11" db="EMBL/GenBank/DDBJ databases">
        <title>Complete sequence of Paenibacillus terrae HPL-003.</title>
        <authorList>
            <person name="Shin S.H."/>
            <person name="Kim S."/>
            <person name="Kim J.Y."/>
        </authorList>
    </citation>
    <scope>NUCLEOTIDE SEQUENCE [LARGE SCALE GENOMIC DNA]</scope>
    <source>
        <strain evidence="2">HPL-003</strain>
    </source>
</reference>
<dbReference type="KEGG" id="pta:HPL003_09715"/>
<dbReference type="HOGENOM" id="CLU_3331029_0_0_9"/>
<reference evidence="1 2" key="3">
    <citation type="journal article" date="2012" name="J. Bacteriol.">
        <title>Genome Sequence of Paenibacillus terrae HPL-003, a Xylanase-Producing Bacterium Isolated from Soil Found in Forest Residue.</title>
        <authorList>
            <person name="Shin S.H."/>
            <person name="Kim S."/>
            <person name="Kim J.Y."/>
            <person name="Song H.Y."/>
            <person name="Cho S.J."/>
            <person name="Kim D.R."/>
            <person name="Lee K.I."/>
            <person name="Lim H.K."/>
            <person name="Park N.J."/>
            <person name="Hwang I.T."/>
            <person name="Yang K.S."/>
        </authorList>
    </citation>
    <scope>NUCLEOTIDE SEQUENCE [LARGE SCALE GENOMIC DNA]</scope>
    <source>
        <strain evidence="1 2">HPL-003</strain>
    </source>
</reference>
<proteinExistence type="predicted"/>